<protein>
    <recommendedName>
        <fullName evidence="6">Exostosin GT47 domain-containing protein</fullName>
    </recommendedName>
</protein>
<sequence length="160" mass="18366">MAASAASFPSPPLPQFRAGQKDSVQGLFVLLITSSKHDIHHQEGIIHPPKANLPLQQPQSHVMHNNPFISQESFNLRLRQARAGYFKKALFKSHFLTNDPSEAHLFYLPFSIVSLRHDERVGIGGIQAYVKNYVQHTSRSYPFWNRTWTKRSKLNSTRFK</sequence>
<dbReference type="Proteomes" id="UP000298416">
    <property type="component" value="Unassembled WGS sequence"/>
</dbReference>
<dbReference type="GO" id="GO:0000139">
    <property type="term" value="C:Golgi membrane"/>
    <property type="evidence" value="ECO:0007669"/>
    <property type="project" value="UniProtKB-SubCell"/>
</dbReference>
<keyword evidence="4" id="KW-0812">Transmembrane</keyword>
<keyword evidence="3" id="KW-0328">Glycosyltransferase</keyword>
<feature type="domain" description="Exostosin GT47" evidence="6">
    <location>
        <begin position="80"/>
        <end position="147"/>
    </location>
</feature>
<reference evidence="7" key="2">
    <citation type="submission" date="2020-08" db="EMBL/GenBank/DDBJ databases">
        <title>Plant Genome Project.</title>
        <authorList>
            <person name="Zhang R.-G."/>
        </authorList>
    </citation>
    <scope>NUCLEOTIDE SEQUENCE</scope>
    <source>
        <strain evidence="7">Huo1</strain>
        <tissue evidence="7">Leaf</tissue>
    </source>
</reference>
<evidence type="ECO:0000256" key="3">
    <source>
        <dbReference type="ARBA" id="ARBA00022676"/>
    </source>
</evidence>
<dbReference type="PANTHER" id="PTHR11062:SF95">
    <property type="entry name" value="EXOSTOSIN GT47 DOMAIN-CONTAINING PROTEIN"/>
    <property type="match status" value="1"/>
</dbReference>
<evidence type="ECO:0000313" key="8">
    <source>
        <dbReference type="Proteomes" id="UP000298416"/>
    </source>
</evidence>
<accession>A0A8X8YDL9</accession>
<organism evidence="7">
    <name type="scientific">Salvia splendens</name>
    <name type="common">Scarlet sage</name>
    <dbReference type="NCBI Taxonomy" id="180675"/>
    <lineage>
        <taxon>Eukaryota</taxon>
        <taxon>Viridiplantae</taxon>
        <taxon>Streptophyta</taxon>
        <taxon>Embryophyta</taxon>
        <taxon>Tracheophyta</taxon>
        <taxon>Spermatophyta</taxon>
        <taxon>Magnoliopsida</taxon>
        <taxon>eudicotyledons</taxon>
        <taxon>Gunneridae</taxon>
        <taxon>Pentapetalae</taxon>
        <taxon>asterids</taxon>
        <taxon>lamiids</taxon>
        <taxon>Lamiales</taxon>
        <taxon>Lamiaceae</taxon>
        <taxon>Nepetoideae</taxon>
        <taxon>Mentheae</taxon>
        <taxon>Salviinae</taxon>
        <taxon>Salvia</taxon>
        <taxon>Salvia subgen. Calosphace</taxon>
        <taxon>core Calosphace</taxon>
    </lineage>
</organism>
<comment type="subcellular location">
    <subcellularLocation>
        <location evidence="1">Golgi apparatus membrane</location>
        <topology evidence="1">Single-pass type II membrane protein</topology>
    </subcellularLocation>
</comment>
<evidence type="ECO:0000256" key="4">
    <source>
        <dbReference type="ARBA" id="ARBA00022968"/>
    </source>
</evidence>
<dbReference type="EMBL" id="PNBA02000003">
    <property type="protein sequence ID" value="KAG6430671.1"/>
    <property type="molecule type" value="Genomic_DNA"/>
</dbReference>
<comment type="similarity">
    <text evidence="2">Belongs to the glycosyltransferase 47 family.</text>
</comment>
<evidence type="ECO:0000256" key="2">
    <source>
        <dbReference type="ARBA" id="ARBA00010271"/>
    </source>
</evidence>
<dbReference type="AlphaFoldDB" id="A0A8X8YDL9"/>
<evidence type="ECO:0000256" key="5">
    <source>
        <dbReference type="ARBA" id="ARBA00023034"/>
    </source>
</evidence>
<comment type="caution">
    <text evidence="7">The sequence shown here is derived from an EMBL/GenBank/DDBJ whole genome shotgun (WGS) entry which is preliminary data.</text>
</comment>
<reference evidence="7" key="1">
    <citation type="submission" date="2018-01" db="EMBL/GenBank/DDBJ databases">
        <authorList>
            <person name="Mao J.F."/>
        </authorList>
    </citation>
    <scope>NUCLEOTIDE SEQUENCE</scope>
    <source>
        <strain evidence="7">Huo1</strain>
        <tissue evidence="7">Leaf</tissue>
    </source>
</reference>
<evidence type="ECO:0000313" key="7">
    <source>
        <dbReference type="EMBL" id="KAG6430671.1"/>
    </source>
</evidence>
<dbReference type="PANTHER" id="PTHR11062">
    <property type="entry name" value="EXOSTOSIN HEPARAN SULFATE GLYCOSYLTRANSFERASE -RELATED"/>
    <property type="match status" value="1"/>
</dbReference>
<proteinExistence type="inferred from homology"/>
<dbReference type="Pfam" id="PF03016">
    <property type="entry name" value="Exostosin_GT47"/>
    <property type="match status" value="1"/>
</dbReference>
<evidence type="ECO:0000256" key="1">
    <source>
        <dbReference type="ARBA" id="ARBA00004323"/>
    </source>
</evidence>
<keyword evidence="3" id="KW-0808">Transferase</keyword>
<dbReference type="InterPro" id="IPR040911">
    <property type="entry name" value="Exostosin_GT47"/>
</dbReference>
<dbReference type="InterPro" id="IPR004263">
    <property type="entry name" value="Exostosin"/>
</dbReference>
<evidence type="ECO:0000259" key="6">
    <source>
        <dbReference type="Pfam" id="PF03016"/>
    </source>
</evidence>
<keyword evidence="4" id="KW-0735">Signal-anchor</keyword>
<name>A0A8X8YDL9_SALSN</name>
<keyword evidence="8" id="KW-1185">Reference proteome</keyword>
<dbReference type="GO" id="GO:0016757">
    <property type="term" value="F:glycosyltransferase activity"/>
    <property type="evidence" value="ECO:0007669"/>
    <property type="project" value="UniProtKB-KW"/>
</dbReference>
<keyword evidence="5" id="KW-0333">Golgi apparatus</keyword>
<gene>
    <name evidence="7" type="ORF">SASPL_108743</name>
</gene>